<accession>A0A397UQG3</accession>
<evidence type="ECO:0000313" key="1">
    <source>
        <dbReference type="EMBL" id="RIB11558.1"/>
    </source>
</evidence>
<reference evidence="1 2" key="1">
    <citation type="submission" date="2018-06" db="EMBL/GenBank/DDBJ databases">
        <title>Comparative genomics reveals the genomic features of Rhizophagus irregularis, R. cerebriforme, R. diaphanum and Gigaspora rosea, and their symbiotic lifestyle signature.</title>
        <authorList>
            <person name="Morin E."/>
            <person name="San Clemente H."/>
            <person name="Chen E.C.H."/>
            <person name="De La Providencia I."/>
            <person name="Hainaut M."/>
            <person name="Kuo A."/>
            <person name="Kohler A."/>
            <person name="Murat C."/>
            <person name="Tang N."/>
            <person name="Roy S."/>
            <person name="Loubradou J."/>
            <person name="Henrissat B."/>
            <person name="Grigoriev I.V."/>
            <person name="Corradi N."/>
            <person name="Roux C."/>
            <person name="Martin F.M."/>
        </authorList>
    </citation>
    <scope>NUCLEOTIDE SEQUENCE [LARGE SCALE GENOMIC DNA]</scope>
    <source>
        <strain evidence="1 2">DAOM 194757</strain>
    </source>
</reference>
<dbReference type="EMBL" id="QKWP01001120">
    <property type="protein sequence ID" value="RIB11558.1"/>
    <property type="molecule type" value="Genomic_DNA"/>
</dbReference>
<protein>
    <submittedName>
        <fullName evidence="1">Uncharacterized protein</fullName>
    </submittedName>
</protein>
<comment type="caution">
    <text evidence="1">The sequence shown here is derived from an EMBL/GenBank/DDBJ whole genome shotgun (WGS) entry which is preliminary data.</text>
</comment>
<dbReference type="OrthoDB" id="128308at2759"/>
<sequence>MGLRKASTPIVLIACFEVLRPAYYSSHRLNIISDALSKLFLNTNLLTYDQVASKKPVNYLQKDKGSLELELVQEIMEDSTDFGNYVHSE</sequence>
<dbReference type="AlphaFoldDB" id="A0A397UQG3"/>
<name>A0A397UQG3_9GLOM</name>
<proteinExistence type="predicted"/>
<organism evidence="1 2">
    <name type="scientific">Gigaspora rosea</name>
    <dbReference type="NCBI Taxonomy" id="44941"/>
    <lineage>
        <taxon>Eukaryota</taxon>
        <taxon>Fungi</taxon>
        <taxon>Fungi incertae sedis</taxon>
        <taxon>Mucoromycota</taxon>
        <taxon>Glomeromycotina</taxon>
        <taxon>Glomeromycetes</taxon>
        <taxon>Diversisporales</taxon>
        <taxon>Gigasporaceae</taxon>
        <taxon>Gigaspora</taxon>
    </lineage>
</organism>
<gene>
    <name evidence="1" type="ORF">C2G38_2203112</name>
</gene>
<evidence type="ECO:0000313" key="2">
    <source>
        <dbReference type="Proteomes" id="UP000266673"/>
    </source>
</evidence>
<keyword evidence="2" id="KW-1185">Reference proteome</keyword>
<dbReference type="Proteomes" id="UP000266673">
    <property type="component" value="Unassembled WGS sequence"/>
</dbReference>